<dbReference type="SUPFAM" id="SSF57667">
    <property type="entry name" value="beta-beta-alpha zinc fingers"/>
    <property type="match status" value="1"/>
</dbReference>
<dbReference type="InterPro" id="IPR013087">
    <property type="entry name" value="Znf_C2H2_type"/>
</dbReference>
<evidence type="ECO:0000313" key="8">
    <source>
        <dbReference type="Proteomes" id="UP000187209"/>
    </source>
</evidence>
<accession>A0A1R2CP56</accession>
<keyword evidence="2" id="KW-0677">Repeat</keyword>
<evidence type="ECO:0000256" key="5">
    <source>
        <dbReference type="PROSITE-ProRule" id="PRU00042"/>
    </source>
</evidence>
<keyword evidence="4" id="KW-0862">Zinc</keyword>
<evidence type="ECO:0000259" key="6">
    <source>
        <dbReference type="PROSITE" id="PS50157"/>
    </source>
</evidence>
<dbReference type="PANTHER" id="PTHR24379:SF121">
    <property type="entry name" value="C2H2-TYPE DOMAIN-CONTAINING PROTEIN"/>
    <property type="match status" value="1"/>
</dbReference>
<evidence type="ECO:0000313" key="7">
    <source>
        <dbReference type="EMBL" id="OMJ90791.1"/>
    </source>
</evidence>
<protein>
    <recommendedName>
        <fullName evidence="6">C2H2-type domain-containing protein</fullName>
    </recommendedName>
</protein>
<dbReference type="Gene3D" id="3.30.160.60">
    <property type="entry name" value="Classic Zinc Finger"/>
    <property type="match status" value="1"/>
</dbReference>
<dbReference type="SMART" id="SM00355">
    <property type="entry name" value="ZnF_C2H2"/>
    <property type="match status" value="3"/>
</dbReference>
<sequence>MDPFMCTTLYNEPITYNFFTSYSTQTSGNYVCSICKDTFKCAKGLEIHINKIHETSPRLFPCPQCPKSFKSQSLQKVHQKQVHEKISKILCVKCQKYFCNKFTLQKHCKKMHPPTVNIN</sequence>
<dbReference type="AlphaFoldDB" id="A0A1R2CP56"/>
<dbReference type="PROSITE" id="PS50157">
    <property type="entry name" value="ZINC_FINGER_C2H2_2"/>
    <property type="match status" value="2"/>
</dbReference>
<reference evidence="7 8" key="1">
    <citation type="submission" date="2016-11" db="EMBL/GenBank/DDBJ databases">
        <title>The macronuclear genome of Stentor coeruleus: a giant cell with tiny introns.</title>
        <authorList>
            <person name="Slabodnick M."/>
            <person name="Ruby J.G."/>
            <person name="Reiff S.B."/>
            <person name="Swart E.C."/>
            <person name="Gosai S."/>
            <person name="Prabakaran S."/>
            <person name="Witkowska E."/>
            <person name="Larue G.E."/>
            <person name="Fisher S."/>
            <person name="Freeman R.M."/>
            <person name="Gunawardena J."/>
            <person name="Chu W."/>
            <person name="Stover N.A."/>
            <person name="Gregory B.D."/>
            <person name="Nowacki M."/>
            <person name="Derisi J."/>
            <person name="Roy S.W."/>
            <person name="Marshall W.F."/>
            <person name="Sood P."/>
        </authorList>
    </citation>
    <scope>NUCLEOTIDE SEQUENCE [LARGE SCALE GENOMIC DNA]</scope>
    <source>
        <strain evidence="7">WM001</strain>
    </source>
</reference>
<evidence type="ECO:0000256" key="4">
    <source>
        <dbReference type="ARBA" id="ARBA00022833"/>
    </source>
</evidence>
<dbReference type="Proteomes" id="UP000187209">
    <property type="component" value="Unassembled WGS sequence"/>
</dbReference>
<feature type="domain" description="C2H2-type" evidence="6">
    <location>
        <begin position="30"/>
        <end position="58"/>
    </location>
</feature>
<name>A0A1R2CP56_9CILI</name>
<feature type="domain" description="C2H2-type" evidence="6">
    <location>
        <begin position="60"/>
        <end position="83"/>
    </location>
</feature>
<keyword evidence="3 5" id="KW-0863">Zinc-finger</keyword>
<dbReference type="PANTHER" id="PTHR24379">
    <property type="entry name" value="KRAB AND ZINC FINGER DOMAIN-CONTAINING"/>
    <property type="match status" value="1"/>
</dbReference>
<evidence type="ECO:0000256" key="2">
    <source>
        <dbReference type="ARBA" id="ARBA00022737"/>
    </source>
</evidence>
<keyword evidence="8" id="KW-1185">Reference proteome</keyword>
<evidence type="ECO:0000256" key="1">
    <source>
        <dbReference type="ARBA" id="ARBA00022723"/>
    </source>
</evidence>
<organism evidence="7 8">
    <name type="scientific">Stentor coeruleus</name>
    <dbReference type="NCBI Taxonomy" id="5963"/>
    <lineage>
        <taxon>Eukaryota</taxon>
        <taxon>Sar</taxon>
        <taxon>Alveolata</taxon>
        <taxon>Ciliophora</taxon>
        <taxon>Postciliodesmatophora</taxon>
        <taxon>Heterotrichea</taxon>
        <taxon>Heterotrichida</taxon>
        <taxon>Stentoridae</taxon>
        <taxon>Stentor</taxon>
    </lineage>
</organism>
<dbReference type="OrthoDB" id="8113227at2759"/>
<evidence type="ECO:0000256" key="3">
    <source>
        <dbReference type="ARBA" id="ARBA00022771"/>
    </source>
</evidence>
<dbReference type="InterPro" id="IPR036236">
    <property type="entry name" value="Znf_C2H2_sf"/>
</dbReference>
<dbReference type="Pfam" id="PF00096">
    <property type="entry name" value="zf-C2H2"/>
    <property type="match status" value="1"/>
</dbReference>
<gene>
    <name evidence="7" type="ORF">SteCoe_6771</name>
</gene>
<dbReference type="GO" id="GO:0008270">
    <property type="term" value="F:zinc ion binding"/>
    <property type="evidence" value="ECO:0007669"/>
    <property type="project" value="UniProtKB-KW"/>
</dbReference>
<keyword evidence="1" id="KW-0479">Metal-binding</keyword>
<dbReference type="EMBL" id="MPUH01000095">
    <property type="protein sequence ID" value="OMJ90791.1"/>
    <property type="molecule type" value="Genomic_DNA"/>
</dbReference>
<dbReference type="PROSITE" id="PS00028">
    <property type="entry name" value="ZINC_FINGER_C2H2_1"/>
    <property type="match status" value="3"/>
</dbReference>
<comment type="caution">
    <text evidence="7">The sequence shown here is derived from an EMBL/GenBank/DDBJ whole genome shotgun (WGS) entry which is preliminary data.</text>
</comment>
<proteinExistence type="predicted"/>